<feature type="transmembrane region" description="Helical" evidence="2">
    <location>
        <begin position="288"/>
        <end position="307"/>
    </location>
</feature>
<dbReference type="PANTHER" id="PTHR42101:SF1">
    <property type="entry name" value="LOW TEMPERATURE REQUIREMENT A"/>
    <property type="match status" value="1"/>
</dbReference>
<keyword evidence="4" id="KW-1185">Reference proteome</keyword>
<dbReference type="InterPro" id="IPR010640">
    <property type="entry name" value="Low_temperature_requirement_A"/>
</dbReference>
<evidence type="ECO:0000256" key="2">
    <source>
        <dbReference type="SAM" id="Phobius"/>
    </source>
</evidence>
<reference evidence="3" key="1">
    <citation type="journal article" date="2022" name="bioRxiv">
        <title>Deciphering the potential niche of two novel black yeast fungi from a biological soil crust based on their genomes, phenotypes, and melanin regulation.</title>
        <authorList>
            <consortium name="DOE Joint Genome Institute"/>
            <person name="Carr E.C."/>
            <person name="Barton Q."/>
            <person name="Grambo S."/>
            <person name="Sullivan M."/>
            <person name="Renfro C.M."/>
            <person name="Kuo A."/>
            <person name="Pangilinan J."/>
            <person name="Lipzen A."/>
            <person name="Keymanesh K."/>
            <person name="Savage E."/>
            <person name="Barry K."/>
            <person name="Grigoriev I.V."/>
            <person name="Riekhof W.R."/>
            <person name="Harris S.S."/>
        </authorList>
    </citation>
    <scope>NUCLEOTIDE SEQUENCE</scope>
    <source>
        <strain evidence="3">JF 03-4F</strain>
    </source>
</reference>
<name>A0AAN6ICE6_9EURO</name>
<dbReference type="Pfam" id="PF06772">
    <property type="entry name" value="LtrA"/>
    <property type="match status" value="1"/>
</dbReference>
<feature type="transmembrane region" description="Helical" evidence="2">
    <location>
        <begin position="480"/>
        <end position="502"/>
    </location>
</feature>
<dbReference type="Proteomes" id="UP001203852">
    <property type="component" value="Unassembled WGS sequence"/>
</dbReference>
<feature type="transmembrane region" description="Helical" evidence="2">
    <location>
        <begin position="189"/>
        <end position="209"/>
    </location>
</feature>
<evidence type="ECO:0000313" key="3">
    <source>
        <dbReference type="EMBL" id="KAI1612323.1"/>
    </source>
</evidence>
<evidence type="ECO:0000313" key="4">
    <source>
        <dbReference type="Proteomes" id="UP001203852"/>
    </source>
</evidence>
<feature type="transmembrane region" description="Helical" evidence="2">
    <location>
        <begin position="328"/>
        <end position="347"/>
    </location>
</feature>
<feature type="transmembrane region" description="Helical" evidence="2">
    <location>
        <begin position="91"/>
        <end position="113"/>
    </location>
</feature>
<feature type="transmembrane region" description="Helical" evidence="2">
    <location>
        <begin position="514"/>
        <end position="533"/>
    </location>
</feature>
<gene>
    <name evidence="3" type="ORF">EDD36DRAFT_440849</name>
</gene>
<comment type="caution">
    <text evidence="3">The sequence shown here is derived from an EMBL/GenBank/DDBJ whole genome shotgun (WGS) entry which is preliminary data.</text>
</comment>
<feature type="compositionally biased region" description="Low complexity" evidence="1">
    <location>
        <begin position="32"/>
        <end position="41"/>
    </location>
</feature>
<organism evidence="3 4">
    <name type="scientific">Exophiala viscosa</name>
    <dbReference type="NCBI Taxonomy" id="2486360"/>
    <lineage>
        <taxon>Eukaryota</taxon>
        <taxon>Fungi</taxon>
        <taxon>Dikarya</taxon>
        <taxon>Ascomycota</taxon>
        <taxon>Pezizomycotina</taxon>
        <taxon>Eurotiomycetes</taxon>
        <taxon>Chaetothyriomycetidae</taxon>
        <taxon>Chaetothyriales</taxon>
        <taxon>Herpotrichiellaceae</taxon>
        <taxon>Exophiala</taxon>
    </lineage>
</organism>
<sequence length="629" mass="70896">MGEIARMWTWPTTPFDHVSASPANDKTHESEPSSSEVSSPGASAAASQKFSETKPAFHHKQESSQIELFYDLFFVANLATVTINNEIVDVATFKAILGFFSLLWFTWLQTILYDVRFSSDSIFHQVHKAISCGIMLAFVSCAAIYDTSNIDLTHAGLKYMSFVLMTSRLALFLQYGIVFGQSRGYQQTVVPFLLTMGTYLITAAGFLGVALGVEHYPRCYLAWYAICAFEAVFVIAISCRWRVVSFKRTHLVERLGDLTLIVIGEGILSMSRRTYILFGAVDSPRAATYGQIICTVFVAYMVYLLYFTHIEHDKFGTIRQQIWTILHYPLHLAILLTTDGASFLMLSRSMYRMTRTWVARWPLYKYHNWGDFFGTFSSPQDVVYLLEADMDVLWEVMLKDPIRLLSLYNYTRAIDSIETIEAPFNSTKWQNQAAATISELWNGVELAIFHEYGVEPHIPIGQSWTIKEQAESIEGVLGSVYLYFCFAAGSLLLVLAVMGFFAKREISRSMWLSIGIKVLMGTVVMLPVIASWSMDIDGIASFAPWSVAIVTLGYFAVVVSDHLIAWFEKRRRPSHVETSHLCASPAQMTTHTNAAFAFKNELSSTEATLPPLNASLGINNQPFHFRNEI</sequence>
<dbReference type="EMBL" id="MU404355">
    <property type="protein sequence ID" value="KAI1612323.1"/>
    <property type="molecule type" value="Genomic_DNA"/>
</dbReference>
<feature type="transmembrane region" description="Helical" evidence="2">
    <location>
        <begin position="545"/>
        <end position="567"/>
    </location>
</feature>
<evidence type="ECO:0000256" key="1">
    <source>
        <dbReference type="SAM" id="MobiDB-lite"/>
    </source>
</evidence>
<feature type="region of interest" description="Disordered" evidence="1">
    <location>
        <begin position="13"/>
        <end position="41"/>
    </location>
</feature>
<dbReference type="PANTHER" id="PTHR42101">
    <property type="entry name" value="CHROMOSOME 16, WHOLE GENOME SHOTGUN SEQUENCE"/>
    <property type="match status" value="1"/>
</dbReference>
<feature type="transmembrane region" description="Helical" evidence="2">
    <location>
        <begin position="221"/>
        <end position="239"/>
    </location>
</feature>
<keyword evidence="2" id="KW-0472">Membrane</keyword>
<protein>
    <submittedName>
        <fullName evidence="3">Uncharacterized protein</fullName>
    </submittedName>
</protein>
<keyword evidence="2" id="KW-0812">Transmembrane</keyword>
<dbReference type="AlphaFoldDB" id="A0AAN6ICE6"/>
<feature type="transmembrane region" description="Helical" evidence="2">
    <location>
        <begin position="157"/>
        <end position="177"/>
    </location>
</feature>
<proteinExistence type="predicted"/>
<feature type="transmembrane region" description="Helical" evidence="2">
    <location>
        <begin position="125"/>
        <end position="145"/>
    </location>
</feature>
<accession>A0AAN6ICE6</accession>
<keyword evidence="2" id="KW-1133">Transmembrane helix</keyword>